<evidence type="ECO:0000313" key="1">
    <source>
        <dbReference type="EMBL" id="CCX12124.1"/>
    </source>
</evidence>
<keyword evidence="2" id="KW-1185">Reference proteome</keyword>
<accession>U4LIF6</accession>
<reference evidence="1 2" key="1">
    <citation type="journal article" date="2013" name="PLoS Genet.">
        <title>The genome and development-dependent transcriptomes of Pyronema confluens: a window into fungal evolution.</title>
        <authorList>
            <person name="Traeger S."/>
            <person name="Altegoer F."/>
            <person name="Freitag M."/>
            <person name="Gabaldon T."/>
            <person name="Kempken F."/>
            <person name="Kumar A."/>
            <person name="Marcet-Houben M."/>
            <person name="Poggeler S."/>
            <person name="Stajich J.E."/>
            <person name="Nowrousian M."/>
        </authorList>
    </citation>
    <scope>NUCLEOTIDE SEQUENCE [LARGE SCALE GENOMIC DNA]</scope>
    <source>
        <strain evidence="2">CBS 100304</strain>
        <tissue evidence="1">Vegetative mycelium</tissue>
    </source>
</reference>
<protein>
    <submittedName>
        <fullName evidence="1">Uncharacterized protein</fullName>
    </submittedName>
</protein>
<evidence type="ECO:0000313" key="2">
    <source>
        <dbReference type="Proteomes" id="UP000018144"/>
    </source>
</evidence>
<name>U4LIF6_PYROM</name>
<proteinExistence type="predicted"/>
<sequence>MIFLSTLISPSLCG</sequence>
<organism evidence="1 2">
    <name type="scientific">Pyronema omphalodes (strain CBS 100304)</name>
    <name type="common">Pyronema confluens</name>
    <dbReference type="NCBI Taxonomy" id="1076935"/>
    <lineage>
        <taxon>Eukaryota</taxon>
        <taxon>Fungi</taxon>
        <taxon>Dikarya</taxon>
        <taxon>Ascomycota</taxon>
        <taxon>Pezizomycotina</taxon>
        <taxon>Pezizomycetes</taxon>
        <taxon>Pezizales</taxon>
        <taxon>Pyronemataceae</taxon>
        <taxon>Pyronema</taxon>
    </lineage>
</organism>
<gene>
    <name evidence="1" type="ORF">PCON_11718</name>
</gene>
<dbReference type="EMBL" id="HF935678">
    <property type="protein sequence ID" value="CCX12124.1"/>
    <property type="molecule type" value="Genomic_DNA"/>
</dbReference>
<dbReference type="Proteomes" id="UP000018144">
    <property type="component" value="Unassembled WGS sequence"/>
</dbReference>